<accession>A0ABQ8V5U9</accession>
<dbReference type="InterPro" id="IPR033468">
    <property type="entry name" value="Metaxin_GST"/>
</dbReference>
<dbReference type="Pfam" id="PF17171">
    <property type="entry name" value="GST_C_6"/>
    <property type="match status" value="1"/>
</dbReference>
<protein>
    <recommendedName>
        <fullName evidence="1">Metaxin glutathione S-transferase domain-containing protein</fullName>
    </recommendedName>
</protein>
<dbReference type="SUPFAM" id="SSF47616">
    <property type="entry name" value="GST C-terminal domain-like"/>
    <property type="match status" value="1"/>
</dbReference>
<sequence>MQVPGPLKSLFSYFPLYSYPPLNAKGKQVLEYPTIWVHPSKHHTSADAVLSSDVECLKWQAYLALRGLSNIRVRFDVDAQGAIDGRLPNLHVPFDASTTYSWTAESNKKKAISTGPIDDSTELLSAPRIVEWVDVKLAHSALDDPWEGYRDEATKDESRAWVSLLEGNVHAALILSQPSQSFLESILAPPAPPPASPSLDSIIVPPPPPSTGFFSFIPSYSLTLFSPFGSTSNTTGSVRISPATRKAVFEKYADAIKALSEKLGTDKWFLGSEHPTPLDALIFAYLYCILQSSELVRTEVTRRVNLVAWEWRVRGTVKAAFKRA</sequence>
<organism evidence="2 3">
    <name type="scientific">Lentinula lateritia</name>
    <dbReference type="NCBI Taxonomy" id="40482"/>
    <lineage>
        <taxon>Eukaryota</taxon>
        <taxon>Fungi</taxon>
        <taxon>Dikarya</taxon>
        <taxon>Basidiomycota</taxon>
        <taxon>Agaricomycotina</taxon>
        <taxon>Agaricomycetes</taxon>
        <taxon>Agaricomycetidae</taxon>
        <taxon>Agaricales</taxon>
        <taxon>Marasmiineae</taxon>
        <taxon>Omphalotaceae</taxon>
        <taxon>Lentinula</taxon>
    </lineage>
</organism>
<dbReference type="InterPro" id="IPR036282">
    <property type="entry name" value="Glutathione-S-Trfase_C_sf"/>
</dbReference>
<gene>
    <name evidence="2" type="ORF">C8R41DRAFT_897325</name>
</gene>
<keyword evidence="3" id="KW-1185">Reference proteome</keyword>
<proteinExistence type="predicted"/>
<dbReference type="EMBL" id="JANVFT010000073">
    <property type="protein sequence ID" value="KAJ4475892.1"/>
    <property type="molecule type" value="Genomic_DNA"/>
</dbReference>
<feature type="domain" description="Metaxin glutathione S-transferase" evidence="1">
    <location>
        <begin position="254"/>
        <end position="313"/>
    </location>
</feature>
<evidence type="ECO:0000313" key="2">
    <source>
        <dbReference type="EMBL" id="KAJ4475892.1"/>
    </source>
</evidence>
<comment type="caution">
    <text evidence="2">The sequence shown here is derived from an EMBL/GenBank/DDBJ whole genome shotgun (WGS) entry which is preliminary data.</text>
</comment>
<reference evidence="2" key="1">
    <citation type="submission" date="2022-08" db="EMBL/GenBank/DDBJ databases">
        <title>A Global Phylogenomic Analysis of the Shiitake Genus Lentinula.</title>
        <authorList>
            <consortium name="DOE Joint Genome Institute"/>
            <person name="Sierra-Patev S."/>
            <person name="Min B."/>
            <person name="Naranjo-Ortiz M."/>
            <person name="Looney B."/>
            <person name="Konkel Z."/>
            <person name="Slot J.C."/>
            <person name="Sakamoto Y."/>
            <person name="Steenwyk J.L."/>
            <person name="Rokas A."/>
            <person name="Carro J."/>
            <person name="Camarero S."/>
            <person name="Ferreira P."/>
            <person name="Molpeceres G."/>
            <person name="Ruiz-Duenas F.J."/>
            <person name="Serrano A."/>
            <person name="Henrissat B."/>
            <person name="Drula E."/>
            <person name="Hughes K.W."/>
            <person name="Mata J.L."/>
            <person name="Ishikawa N.K."/>
            <person name="Vargas-Isla R."/>
            <person name="Ushijima S."/>
            <person name="Smith C.A."/>
            <person name="Ahrendt S."/>
            <person name="Andreopoulos W."/>
            <person name="He G."/>
            <person name="Labutti K."/>
            <person name="Lipzen A."/>
            <person name="Ng V."/>
            <person name="Riley R."/>
            <person name="Sandor L."/>
            <person name="Barry K."/>
            <person name="Martinez A.T."/>
            <person name="Xiao Y."/>
            <person name="Gibbons J.G."/>
            <person name="Terashima K."/>
            <person name="Grigoriev I.V."/>
            <person name="Hibbett D.S."/>
        </authorList>
    </citation>
    <scope>NUCLEOTIDE SEQUENCE</scope>
    <source>
        <strain evidence="2">RHP3577 ss4</strain>
    </source>
</reference>
<evidence type="ECO:0000259" key="1">
    <source>
        <dbReference type="Pfam" id="PF17171"/>
    </source>
</evidence>
<dbReference type="Proteomes" id="UP001150217">
    <property type="component" value="Unassembled WGS sequence"/>
</dbReference>
<evidence type="ECO:0000313" key="3">
    <source>
        <dbReference type="Proteomes" id="UP001150217"/>
    </source>
</evidence>
<name>A0ABQ8V5U9_9AGAR</name>